<protein>
    <recommendedName>
        <fullName evidence="1">BTB domain-containing protein</fullName>
    </recommendedName>
</protein>
<dbReference type="OrthoDB" id="3027208at2759"/>
<evidence type="ECO:0000313" key="2">
    <source>
        <dbReference type="EMBL" id="TCD63700.1"/>
    </source>
</evidence>
<dbReference type="Pfam" id="PF00651">
    <property type="entry name" value="BTB"/>
    <property type="match status" value="1"/>
</dbReference>
<evidence type="ECO:0000259" key="1">
    <source>
        <dbReference type="PROSITE" id="PS50097"/>
    </source>
</evidence>
<keyword evidence="3" id="KW-1185">Reference proteome</keyword>
<reference evidence="2 3" key="1">
    <citation type="submission" date="2018-11" db="EMBL/GenBank/DDBJ databases">
        <title>Genome assembly of Steccherinum ochraceum LE-BIN_3174, the white-rot fungus of the Steccherinaceae family (The Residual Polyporoid clade, Polyporales, Basidiomycota).</title>
        <authorList>
            <person name="Fedorova T.V."/>
            <person name="Glazunova O.A."/>
            <person name="Landesman E.O."/>
            <person name="Moiseenko K.V."/>
            <person name="Psurtseva N.V."/>
            <person name="Savinova O.S."/>
            <person name="Shakhova N.V."/>
            <person name="Tyazhelova T.V."/>
            <person name="Vasina D.V."/>
        </authorList>
    </citation>
    <scope>NUCLEOTIDE SEQUENCE [LARGE SCALE GENOMIC DNA]</scope>
    <source>
        <strain evidence="2 3">LE-BIN_3174</strain>
    </source>
</reference>
<dbReference type="PROSITE" id="PS50097">
    <property type="entry name" value="BTB"/>
    <property type="match status" value="1"/>
</dbReference>
<dbReference type="Proteomes" id="UP000292702">
    <property type="component" value="Unassembled WGS sequence"/>
</dbReference>
<dbReference type="Gene3D" id="3.30.710.10">
    <property type="entry name" value="Potassium Channel Kv1.1, Chain A"/>
    <property type="match status" value="1"/>
</dbReference>
<feature type="domain" description="BTB" evidence="1">
    <location>
        <begin position="17"/>
        <end position="82"/>
    </location>
</feature>
<comment type="caution">
    <text evidence="2">The sequence shown here is derived from an EMBL/GenBank/DDBJ whole genome shotgun (WGS) entry which is preliminary data.</text>
</comment>
<dbReference type="InterPro" id="IPR011333">
    <property type="entry name" value="SKP1/BTB/POZ_sf"/>
</dbReference>
<dbReference type="InterPro" id="IPR000210">
    <property type="entry name" value="BTB/POZ_dom"/>
</dbReference>
<sequence length="338" mass="38258">MSALPAPFRGDVWLEDGDVILVAQNVAFKVFQETLAEHSKLFSDLFSSFQSPTSQVPVLDGCPVVELSDTVPDLTNVLQALYIDPARYFTGTLSFCEISAMLRLGHKYGLVHIENEAVRRLRQCFPDNLEEFVCSSTISAICYREAEDSESNNPPPEFPNSSTTLCAKDSTAVINLARAYKLDFLLPAAFYVHAQQDSTFIIDSHVDGRSETWKLSEEDAKTALEVREDLKFASRRIFQWLYEPPQEGCLDPESCIAARHHTLSQMWHMLDQCDALLDGNRIYQESQGVLCHVCMGAVLEWHEEQRAVTWRALQMKFLQGHTNEELLLSSYMTPSSKY</sequence>
<accession>A0A4R0R7Q9</accession>
<name>A0A4R0R7Q9_9APHY</name>
<dbReference type="STRING" id="92696.A0A4R0R7Q9"/>
<dbReference type="EMBL" id="RWJN01000281">
    <property type="protein sequence ID" value="TCD63700.1"/>
    <property type="molecule type" value="Genomic_DNA"/>
</dbReference>
<dbReference type="AlphaFoldDB" id="A0A4R0R7Q9"/>
<proteinExistence type="predicted"/>
<evidence type="ECO:0000313" key="3">
    <source>
        <dbReference type="Proteomes" id="UP000292702"/>
    </source>
</evidence>
<organism evidence="2 3">
    <name type="scientific">Steccherinum ochraceum</name>
    <dbReference type="NCBI Taxonomy" id="92696"/>
    <lineage>
        <taxon>Eukaryota</taxon>
        <taxon>Fungi</taxon>
        <taxon>Dikarya</taxon>
        <taxon>Basidiomycota</taxon>
        <taxon>Agaricomycotina</taxon>
        <taxon>Agaricomycetes</taxon>
        <taxon>Polyporales</taxon>
        <taxon>Steccherinaceae</taxon>
        <taxon>Steccherinum</taxon>
    </lineage>
</organism>
<gene>
    <name evidence="2" type="ORF">EIP91_005105</name>
</gene>